<evidence type="ECO:0000256" key="1">
    <source>
        <dbReference type="SAM" id="SignalP"/>
    </source>
</evidence>
<feature type="signal peptide" evidence="1">
    <location>
        <begin position="1"/>
        <end position="25"/>
    </location>
</feature>
<dbReference type="AlphaFoldDB" id="A0AAW4ZY54"/>
<evidence type="ECO:0000313" key="4">
    <source>
        <dbReference type="Proteomes" id="UP000814172"/>
    </source>
</evidence>
<keyword evidence="4" id="KW-1185">Reference proteome</keyword>
<dbReference type="NCBIfam" id="TIGR01414">
    <property type="entry name" value="autotrans_barl"/>
    <property type="match status" value="1"/>
</dbReference>
<accession>A0AAW4ZY54</accession>
<organism evidence="3 4">
    <name type="scientific">Pseudomonas proteolytica</name>
    <dbReference type="NCBI Taxonomy" id="219574"/>
    <lineage>
        <taxon>Bacteria</taxon>
        <taxon>Pseudomonadati</taxon>
        <taxon>Pseudomonadota</taxon>
        <taxon>Gammaproteobacteria</taxon>
        <taxon>Pseudomonadales</taxon>
        <taxon>Pseudomonadaceae</taxon>
        <taxon>Pseudomonas</taxon>
    </lineage>
</organism>
<dbReference type="SMART" id="SM00869">
    <property type="entry name" value="Autotransporter"/>
    <property type="match status" value="1"/>
</dbReference>
<dbReference type="Pfam" id="PF03797">
    <property type="entry name" value="Autotransporter"/>
    <property type="match status" value="1"/>
</dbReference>
<dbReference type="EMBL" id="WKEW01000001">
    <property type="protein sequence ID" value="MCF5055461.1"/>
    <property type="molecule type" value="Genomic_DNA"/>
</dbReference>
<dbReference type="PROSITE" id="PS51208">
    <property type="entry name" value="AUTOTRANSPORTER"/>
    <property type="match status" value="1"/>
</dbReference>
<dbReference type="InterPro" id="IPR005546">
    <property type="entry name" value="Autotransporte_beta"/>
</dbReference>
<dbReference type="Proteomes" id="UP000814172">
    <property type="component" value="Unassembled WGS sequence"/>
</dbReference>
<dbReference type="GO" id="GO:0019867">
    <property type="term" value="C:outer membrane"/>
    <property type="evidence" value="ECO:0007669"/>
    <property type="project" value="InterPro"/>
</dbReference>
<keyword evidence="1" id="KW-0732">Signal</keyword>
<evidence type="ECO:0000313" key="3">
    <source>
        <dbReference type="EMBL" id="MCF5055461.1"/>
    </source>
</evidence>
<dbReference type="GeneID" id="55538570"/>
<sequence>MPYTSKRLAIVMTFALNAASISMVAARGDMEPPSDSEQAHPVPASAFYFADYATTHNGRSVAQVLDNAIDALWEPGVLSDYDLERITHDYHYFSNLAPNRLGAVLEQLAGSQNANLGSATQNSLAPLNASLLSVMREGNGDAPGRFWFQGLGSGASLGGQHGSAGLQQRTRGLVLGADWAVDPAWRVGVVGAKSTSDLSAKRFKAGLDSWHLGAYAVREDGPLALRLGAIHSSHAGQNKRSVDFDFIDYREQLKGKYTAQSQTLLSELGYRVDHGSFTVEPFAGVGYQRYHRERFKEKGGMSALNVGEQTQQNLSTTLGLRMSSLYTLDNQMSLKPHVSASWKHLYGDVGSSVRQSSAWVDKDAFNSDFTIQGTALNRDSLALQAGLGLAVSATQSVGLTYTGDVGARSTSQAVMGQWTLTF</sequence>
<feature type="domain" description="Autotransporter" evidence="2">
    <location>
        <begin position="139"/>
        <end position="422"/>
    </location>
</feature>
<comment type="caution">
    <text evidence="3">The sequence shown here is derived from an EMBL/GenBank/DDBJ whole genome shotgun (WGS) entry which is preliminary data.</text>
</comment>
<dbReference type="InterPro" id="IPR006315">
    <property type="entry name" value="OM_autotransptr_brl_dom"/>
</dbReference>
<evidence type="ECO:0000259" key="2">
    <source>
        <dbReference type="PROSITE" id="PS51208"/>
    </source>
</evidence>
<reference evidence="3 4" key="1">
    <citation type="submission" date="2019-11" db="EMBL/GenBank/DDBJ databases">
        <title>Epiphytic Pseudomonas syringae from cherry orchards.</title>
        <authorList>
            <person name="Hulin M.T."/>
        </authorList>
    </citation>
    <scope>NUCLEOTIDE SEQUENCE [LARGE SCALE GENOMIC DNA]</scope>
    <source>
        <strain evidence="3 4">PA-6-9F</strain>
    </source>
</reference>
<feature type="chain" id="PRO_5043677814" evidence="1">
    <location>
        <begin position="26"/>
        <end position="422"/>
    </location>
</feature>
<dbReference type="SUPFAM" id="SSF103515">
    <property type="entry name" value="Autotransporter"/>
    <property type="match status" value="1"/>
</dbReference>
<proteinExistence type="predicted"/>
<name>A0AAW4ZY54_9PSED</name>
<gene>
    <name evidence="3" type="ORF">GIW75_00525</name>
</gene>
<dbReference type="RefSeq" id="WP_092232265.1">
    <property type="nucleotide sequence ID" value="NZ_FNTR01000004.1"/>
</dbReference>
<dbReference type="InterPro" id="IPR036709">
    <property type="entry name" value="Autotransporte_beta_dom_sf"/>
</dbReference>
<dbReference type="Gene3D" id="2.40.128.130">
    <property type="entry name" value="Autotransporter beta-domain"/>
    <property type="match status" value="1"/>
</dbReference>
<protein>
    <submittedName>
        <fullName evidence="3">Autotransporter domain-containing protein</fullName>
    </submittedName>
</protein>